<sequence>MELLQFLGRPAICHHLPSRKPPRALSAHDCTTKATPFDLSLTVKRKASVISPDLKGTCLFLVGGHYFSPFTYLSLSFMSHSIYFLSQSEVCWGINSPIKSSSAKLLADALRYYYFDSDSVVEEALGGKDAVRSFMKTNLKGFRDSETEVLKQLSSMGRLVVCAGNGAVQCAANLALMRHGISIWIDVPLDMVAKHILEENFQLPAAETINGSYSEVLTQLTAIYEDSHSGYATADTTIALQNVASQLGYDTLDAVTTEDMVLETLKEIERLMRSKKLMEEAARPF</sequence>
<proteinExistence type="inferred from homology"/>
<name>A0AAE1V2A7_9SOLA</name>
<dbReference type="Pfam" id="PF01202">
    <property type="entry name" value="SKI"/>
    <property type="match status" value="1"/>
</dbReference>
<dbReference type="PANTHER" id="PTHR21087">
    <property type="entry name" value="SHIKIMATE KINASE"/>
    <property type="match status" value="1"/>
</dbReference>
<dbReference type="FunFam" id="3.40.50.300:FF:001033">
    <property type="entry name" value="Shikimate kinase 2, chloroplastic"/>
    <property type="match status" value="1"/>
</dbReference>
<protein>
    <recommendedName>
        <fullName evidence="5">Inactive shikimate kinase like 1, chloroplastic</fullName>
    </recommendedName>
</protein>
<comment type="similarity">
    <text evidence="2">Belongs to the shikimate kinase family.</text>
</comment>
<dbReference type="PANTHER" id="PTHR21087:SF4">
    <property type="entry name" value="INACTIVE SHIKIMATE KINASE LIKE 1, CHLOROPLASTIC-RELATED"/>
    <property type="match status" value="1"/>
</dbReference>
<evidence type="ECO:0000313" key="3">
    <source>
        <dbReference type="EMBL" id="KAK4346164.1"/>
    </source>
</evidence>
<dbReference type="AlphaFoldDB" id="A0AAE1V2A7"/>
<comment type="caution">
    <text evidence="3">The sequence shown here is derived from an EMBL/GenBank/DDBJ whole genome shotgun (WGS) entry which is preliminary data.</text>
</comment>
<gene>
    <name evidence="3" type="ORF">RND71_032503</name>
</gene>
<dbReference type="EMBL" id="JAVYJV010000018">
    <property type="protein sequence ID" value="KAK4346164.1"/>
    <property type="molecule type" value="Genomic_DNA"/>
</dbReference>
<evidence type="ECO:0000313" key="4">
    <source>
        <dbReference type="Proteomes" id="UP001291623"/>
    </source>
</evidence>
<organism evidence="3 4">
    <name type="scientific">Anisodus tanguticus</name>
    <dbReference type="NCBI Taxonomy" id="243964"/>
    <lineage>
        <taxon>Eukaryota</taxon>
        <taxon>Viridiplantae</taxon>
        <taxon>Streptophyta</taxon>
        <taxon>Embryophyta</taxon>
        <taxon>Tracheophyta</taxon>
        <taxon>Spermatophyta</taxon>
        <taxon>Magnoliopsida</taxon>
        <taxon>eudicotyledons</taxon>
        <taxon>Gunneridae</taxon>
        <taxon>Pentapetalae</taxon>
        <taxon>asterids</taxon>
        <taxon>lamiids</taxon>
        <taxon>Solanales</taxon>
        <taxon>Solanaceae</taxon>
        <taxon>Solanoideae</taxon>
        <taxon>Hyoscyameae</taxon>
        <taxon>Anisodus</taxon>
    </lineage>
</organism>
<dbReference type="InterPro" id="IPR031322">
    <property type="entry name" value="Shikimate/glucono_kinase"/>
</dbReference>
<dbReference type="GO" id="GO:0009507">
    <property type="term" value="C:chloroplast"/>
    <property type="evidence" value="ECO:0007669"/>
    <property type="project" value="UniProtKB-SubCell"/>
</dbReference>
<evidence type="ECO:0000256" key="2">
    <source>
        <dbReference type="ARBA" id="ARBA00006997"/>
    </source>
</evidence>
<dbReference type="Gene3D" id="3.40.50.300">
    <property type="entry name" value="P-loop containing nucleotide triphosphate hydrolases"/>
    <property type="match status" value="1"/>
</dbReference>
<dbReference type="InterPro" id="IPR027417">
    <property type="entry name" value="P-loop_NTPase"/>
</dbReference>
<comment type="subcellular location">
    <subcellularLocation>
        <location evidence="1">Plastid</location>
        <location evidence="1">Chloroplast</location>
    </subcellularLocation>
</comment>
<evidence type="ECO:0000256" key="1">
    <source>
        <dbReference type="ARBA" id="ARBA00004229"/>
    </source>
</evidence>
<dbReference type="GO" id="GO:0005829">
    <property type="term" value="C:cytosol"/>
    <property type="evidence" value="ECO:0007669"/>
    <property type="project" value="TreeGrafter"/>
</dbReference>
<accession>A0AAE1V2A7</accession>
<keyword evidence="4" id="KW-1185">Reference proteome</keyword>
<dbReference type="PRINTS" id="PR01100">
    <property type="entry name" value="SHIKIMTKNASE"/>
</dbReference>
<dbReference type="Proteomes" id="UP001291623">
    <property type="component" value="Unassembled WGS sequence"/>
</dbReference>
<dbReference type="SUPFAM" id="SSF52540">
    <property type="entry name" value="P-loop containing nucleoside triphosphate hydrolases"/>
    <property type="match status" value="1"/>
</dbReference>
<reference evidence="3" key="1">
    <citation type="submission" date="2023-12" db="EMBL/GenBank/DDBJ databases">
        <title>Genome assembly of Anisodus tanguticus.</title>
        <authorList>
            <person name="Wang Y.-J."/>
        </authorList>
    </citation>
    <scope>NUCLEOTIDE SEQUENCE</scope>
    <source>
        <strain evidence="3">KB-2021</strain>
        <tissue evidence="3">Leaf</tissue>
    </source>
</reference>
<evidence type="ECO:0008006" key="5">
    <source>
        <dbReference type="Google" id="ProtNLM"/>
    </source>
</evidence>